<dbReference type="PANTHER" id="PTHR14402:SF20">
    <property type="entry name" value="RECEPTOR-TRANSPORTING PROTEIN 2"/>
    <property type="match status" value="1"/>
</dbReference>
<protein>
    <recommendedName>
        <fullName evidence="8">3CxxC-type domain-containing protein</fullName>
    </recommendedName>
</protein>
<keyword evidence="5" id="KW-0862">Zinc</keyword>
<sequence>MGQPELGKAPSDAEPDRNWTPALWSDTFAELEEDELEHGDSWTLNFRFSWTETLTVAERKKGWKIYCHRAQGGFRCSKCFQCWASDEAEVLFRYRLQSLACRGTIIMKPNCQTCSHCRGDSNWPGFSLEEVQKALHHLFNVIKNNCYGSEAIRPIKLCKACSFSTYRQNE</sequence>
<dbReference type="AlphaFoldDB" id="A0A3B3SJB5"/>
<evidence type="ECO:0000313" key="9">
    <source>
        <dbReference type="Ensembl" id="ENSPKIP00000030844.1"/>
    </source>
</evidence>
<evidence type="ECO:0000256" key="6">
    <source>
        <dbReference type="ARBA" id="ARBA00022989"/>
    </source>
</evidence>
<feature type="domain" description="3CxxC-type" evidence="8">
    <location>
        <begin position="69"/>
        <end position="164"/>
    </location>
</feature>
<name>A0A3B3SJB5_9TELE</name>
<dbReference type="GO" id="GO:0031849">
    <property type="term" value="F:olfactory receptor binding"/>
    <property type="evidence" value="ECO:0007669"/>
    <property type="project" value="TreeGrafter"/>
</dbReference>
<comment type="subcellular location">
    <subcellularLocation>
        <location evidence="1">Membrane</location>
        <topology evidence="1">Single-pass membrane protein</topology>
    </subcellularLocation>
</comment>
<evidence type="ECO:0000256" key="5">
    <source>
        <dbReference type="ARBA" id="ARBA00022833"/>
    </source>
</evidence>
<dbReference type="GO" id="GO:0008270">
    <property type="term" value="F:zinc ion binding"/>
    <property type="evidence" value="ECO:0007669"/>
    <property type="project" value="UniProtKB-KW"/>
</dbReference>
<reference evidence="9" key="1">
    <citation type="submission" date="2025-08" db="UniProtKB">
        <authorList>
            <consortium name="Ensembl"/>
        </authorList>
    </citation>
    <scope>IDENTIFICATION</scope>
</reference>
<evidence type="ECO:0000259" key="8">
    <source>
        <dbReference type="SMART" id="SM01328"/>
    </source>
</evidence>
<keyword evidence="7" id="KW-0472">Membrane</keyword>
<dbReference type="Ensembl" id="ENSPKIT00000011677.1">
    <property type="protein sequence ID" value="ENSPKIP00000030844.1"/>
    <property type="gene ID" value="ENSPKIG00000011552.1"/>
</dbReference>
<accession>A0A3B3SJB5</accession>
<dbReference type="InterPro" id="IPR026096">
    <property type="entry name" value="R-trans_p"/>
</dbReference>
<keyword evidence="6" id="KW-1133">Transmembrane helix</keyword>
<dbReference type="GO" id="GO:0016020">
    <property type="term" value="C:membrane"/>
    <property type="evidence" value="ECO:0007669"/>
    <property type="project" value="UniProtKB-SubCell"/>
</dbReference>
<dbReference type="GeneTree" id="ENSGT00940000170872"/>
<dbReference type="InterPro" id="IPR027377">
    <property type="entry name" value="ZAR1/RTP1-5-like_Znf-3CxxC"/>
</dbReference>
<dbReference type="SMART" id="SM01328">
    <property type="entry name" value="zf-3CxxC"/>
    <property type="match status" value="1"/>
</dbReference>
<reference evidence="9" key="2">
    <citation type="submission" date="2025-09" db="UniProtKB">
        <authorList>
            <consortium name="Ensembl"/>
        </authorList>
    </citation>
    <scope>IDENTIFICATION</scope>
</reference>
<dbReference type="PANTHER" id="PTHR14402">
    <property type="entry name" value="RECEPTOR TRANSPORTING PROTEIN"/>
    <property type="match status" value="1"/>
</dbReference>
<evidence type="ECO:0000313" key="10">
    <source>
        <dbReference type="Proteomes" id="UP000261540"/>
    </source>
</evidence>
<evidence type="ECO:0000256" key="2">
    <source>
        <dbReference type="ARBA" id="ARBA00022692"/>
    </source>
</evidence>
<evidence type="ECO:0000256" key="7">
    <source>
        <dbReference type="ARBA" id="ARBA00023136"/>
    </source>
</evidence>
<evidence type="ECO:0000256" key="1">
    <source>
        <dbReference type="ARBA" id="ARBA00004167"/>
    </source>
</evidence>
<dbReference type="Pfam" id="PF13695">
    <property type="entry name" value="Zn_ribbon_3CxxC"/>
    <property type="match status" value="1"/>
</dbReference>
<dbReference type="Proteomes" id="UP000261540">
    <property type="component" value="Unplaced"/>
</dbReference>
<keyword evidence="3" id="KW-0479">Metal-binding</keyword>
<dbReference type="STRING" id="1676925.ENSPKIP00000030844"/>
<evidence type="ECO:0000256" key="3">
    <source>
        <dbReference type="ARBA" id="ARBA00022723"/>
    </source>
</evidence>
<proteinExistence type="predicted"/>
<keyword evidence="10" id="KW-1185">Reference proteome</keyword>
<keyword evidence="2" id="KW-0812">Transmembrane</keyword>
<keyword evidence="4" id="KW-0863">Zinc-finger</keyword>
<evidence type="ECO:0000256" key="4">
    <source>
        <dbReference type="ARBA" id="ARBA00022771"/>
    </source>
</evidence>
<dbReference type="GO" id="GO:0006612">
    <property type="term" value="P:protein targeting to membrane"/>
    <property type="evidence" value="ECO:0007669"/>
    <property type="project" value="TreeGrafter"/>
</dbReference>
<dbReference type="GO" id="GO:0051205">
    <property type="term" value="P:protein insertion into membrane"/>
    <property type="evidence" value="ECO:0007669"/>
    <property type="project" value="TreeGrafter"/>
</dbReference>
<organism evidence="9 10">
    <name type="scientific">Paramormyrops kingsleyae</name>
    <dbReference type="NCBI Taxonomy" id="1676925"/>
    <lineage>
        <taxon>Eukaryota</taxon>
        <taxon>Metazoa</taxon>
        <taxon>Chordata</taxon>
        <taxon>Craniata</taxon>
        <taxon>Vertebrata</taxon>
        <taxon>Euteleostomi</taxon>
        <taxon>Actinopterygii</taxon>
        <taxon>Neopterygii</taxon>
        <taxon>Teleostei</taxon>
        <taxon>Osteoglossocephala</taxon>
        <taxon>Osteoglossomorpha</taxon>
        <taxon>Osteoglossiformes</taxon>
        <taxon>Mormyridae</taxon>
        <taxon>Paramormyrops</taxon>
    </lineage>
</organism>